<sequence>MGFWAAAAPAMMNGGMSIGANLVTNAMNRRNTAEANDWQNEANSEQRAWMESMSNSAHQREVKDLRAAGLNPILSANGGAQTGTPSNTQTGPAEVAEMSLGGMTTTALDAIRLHNETQALGTRMDLDKAYATAALAQAGSAAANAQQSAAQTKLLNATFGASAAEAKTREGQAQFDQRFQKFDNLQQRINNGLNTLNSAKGLLPIPTKGIKLKKNEMIIDKNTGEIIGEKPGHPVEKQLENMWNGYGNR</sequence>
<accession>A0A2R3UAA0</accession>
<proteinExistence type="predicted"/>
<evidence type="ECO:0000313" key="1">
    <source>
        <dbReference type="EMBL" id="AVQ10168.1"/>
    </source>
</evidence>
<dbReference type="EMBL" id="MH029514">
    <property type="protein sequence ID" value="AVQ10168.1"/>
    <property type="molecule type" value="Genomic_DNA"/>
</dbReference>
<name>A0A2R3UAA0_9VIRU</name>
<organism evidence="1">
    <name type="scientific">Gokushovirinae environmental samples</name>
    <dbReference type="NCBI Taxonomy" id="1478972"/>
    <lineage>
        <taxon>Viruses</taxon>
        <taxon>Monodnaviria</taxon>
        <taxon>Sangervirae</taxon>
        <taxon>Phixviricota</taxon>
        <taxon>Malgrandaviricetes</taxon>
        <taxon>Petitvirales</taxon>
        <taxon>Microviridae</taxon>
        <taxon>environmental samples</taxon>
    </lineage>
</organism>
<reference evidence="1" key="1">
    <citation type="submission" date="2018-03" db="EMBL/GenBank/DDBJ databases">
        <title>Twenty-four Novel Viral Genomes identified from the Dushanzi Mud Volcanic Sediment in Xinjiang, China.</title>
        <authorList>
            <person name="Han L."/>
        </authorList>
    </citation>
    <scope>NUCLEOTIDE SEQUENCE</scope>
</reference>
<protein>
    <submittedName>
        <fullName evidence="1">Minor capsid protein</fullName>
    </submittedName>
</protein>